<dbReference type="Pfam" id="PF10023">
    <property type="entry name" value="Aminopep"/>
    <property type="match status" value="1"/>
</dbReference>
<evidence type="ECO:0000313" key="1">
    <source>
        <dbReference type="EMBL" id="UWZ80502.1"/>
    </source>
</evidence>
<keyword evidence="1" id="KW-0031">Aminopeptidase</keyword>
<protein>
    <submittedName>
        <fullName evidence="1">Aminopeptidase</fullName>
    </submittedName>
</protein>
<keyword evidence="2" id="KW-1185">Reference proteome</keyword>
<accession>A0ABY5ZMW1</accession>
<keyword evidence="1" id="KW-0378">Hydrolase</keyword>
<dbReference type="InterPro" id="IPR014553">
    <property type="entry name" value="Aminopept"/>
</dbReference>
<dbReference type="PIRSF" id="PIRSF029285">
    <property type="entry name" value="Aminopept"/>
    <property type="match status" value="1"/>
</dbReference>
<dbReference type="RefSeq" id="WP_260748858.1">
    <property type="nucleotide sequence ID" value="NZ_CP092109.1"/>
</dbReference>
<dbReference type="Proteomes" id="UP001060414">
    <property type="component" value="Chromosome"/>
</dbReference>
<dbReference type="PROSITE" id="PS51257">
    <property type="entry name" value="PROKAR_LIPOPROTEIN"/>
    <property type="match status" value="1"/>
</dbReference>
<sequence>MIGVRVIFISLAAMLLAACGDLAYYSQCVTGHLQVMAKARPIIQILQDPQTPPELHERLTLALEIREFASRELLLPDNGSYRSYADLERPFVVWNVVATPEFSVEPLTWCFPVAGCVPYRGYYREERARQFAEGLKAQGYDVHLYGVSAYSTLNWFNDPVLNTFPHGNEAALAALIFHELAHQQVYVKNDASFNEAFAVAVELEGVQRWLESRGEAQRLEAHSHRFVREEELVSLLLEVRERLQQVYALPMDEGRMRRKKQEVFESFRADYQELKASWGGDTTFDGWLSRTLNNAHFASASTYRTLVPAFQNLLAQQGGDLAGFYAQAQVLADLPHEQRQIYLAQLLEPAPSAPYLTVDADPVPSASQF</sequence>
<keyword evidence="1" id="KW-0645">Protease</keyword>
<organism evidence="1 2">
    <name type="scientific">Geoalkalibacter halelectricus</name>
    <dbReference type="NCBI Taxonomy" id="2847045"/>
    <lineage>
        <taxon>Bacteria</taxon>
        <taxon>Pseudomonadati</taxon>
        <taxon>Thermodesulfobacteriota</taxon>
        <taxon>Desulfuromonadia</taxon>
        <taxon>Desulfuromonadales</taxon>
        <taxon>Geoalkalibacteraceae</taxon>
        <taxon>Geoalkalibacter</taxon>
    </lineage>
</organism>
<evidence type="ECO:0000313" key="2">
    <source>
        <dbReference type="Proteomes" id="UP001060414"/>
    </source>
</evidence>
<gene>
    <name evidence="1" type="ORF">L9S41_03660</name>
</gene>
<reference evidence="1" key="1">
    <citation type="journal article" date="2022" name="Environ. Microbiol.">
        <title>Geoalkalibacter halelectricus SAP #1 sp. nov. possessing extracellular electron transfer and mineral#reducing capabilities from a haloalkaline environment.</title>
        <authorList>
            <person name="Yadav S."/>
            <person name="Singh R."/>
            <person name="Sundharam S.S."/>
            <person name="Chaudhary S."/>
            <person name="Krishnamurthi S."/>
            <person name="Patil S.A."/>
        </authorList>
    </citation>
    <scope>NUCLEOTIDE SEQUENCE</scope>
    <source>
        <strain evidence="1">SAP-1</strain>
    </source>
</reference>
<dbReference type="GO" id="GO:0004177">
    <property type="term" value="F:aminopeptidase activity"/>
    <property type="evidence" value="ECO:0007669"/>
    <property type="project" value="UniProtKB-KW"/>
</dbReference>
<dbReference type="EMBL" id="CP092109">
    <property type="protein sequence ID" value="UWZ80502.1"/>
    <property type="molecule type" value="Genomic_DNA"/>
</dbReference>
<proteinExistence type="predicted"/>
<name>A0ABY5ZMW1_9BACT</name>